<protein>
    <submittedName>
        <fullName evidence="13">General secretion pathway protein GspK</fullName>
    </submittedName>
</protein>
<feature type="domain" description="T2SS protein K first SAM-like" evidence="12">
    <location>
        <begin position="107"/>
        <end position="201"/>
    </location>
</feature>
<accession>A0A4V3A996</accession>
<evidence type="ECO:0000256" key="9">
    <source>
        <dbReference type="ARBA" id="ARBA00023136"/>
    </source>
</evidence>
<feature type="region of interest" description="Disordered" evidence="10">
    <location>
        <begin position="151"/>
        <end position="172"/>
    </location>
</feature>
<comment type="caution">
    <text evidence="13">The sequence shown here is derived from an EMBL/GenBank/DDBJ whole genome shotgun (WGS) entry which is preliminary data.</text>
</comment>
<dbReference type="InterPro" id="IPR038072">
    <property type="entry name" value="GspK_central_sf"/>
</dbReference>
<keyword evidence="9 11" id="KW-0472">Membrane</keyword>
<proteinExistence type="inferred from homology"/>
<evidence type="ECO:0000256" key="8">
    <source>
        <dbReference type="ARBA" id="ARBA00022989"/>
    </source>
</evidence>
<feature type="transmembrane region" description="Helical" evidence="11">
    <location>
        <begin position="20"/>
        <end position="41"/>
    </location>
</feature>
<evidence type="ECO:0000256" key="7">
    <source>
        <dbReference type="ARBA" id="ARBA00022927"/>
    </source>
</evidence>
<sequence>MTPAGAAARTGGPGLREGGFALLLVLWSMALLALIGTQVAATGRAEALLAANLRTAAMAEAAADGAVHQAVFHLLAPPEQRWPADGMERALPLPGGAAALLRIESEQGKVNPNLATSPLLQALLLQLGAEPRAAAGLAAAILDWRTAGLRPRPGGAKEPQYRAAGRDHAPPGRPFESLEELGLVLGMTPPLLARLAPFLSIHQGAEPDPRFAAPPVLQALRAAQGGEDDLAADPDAAPVVTITAAVALPGGARFTRRAVVRLGPGGRGRGWQVLEWGVPDSLP</sequence>
<dbReference type="GO" id="GO:0009306">
    <property type="term" value="P:protein secretion"/>
    <property type="evidence" value="ECO:0007669"/>
    <property type="project" value="InterPro"/>
</dbReference>
<keyword evidence="5" id="KW-0997">Cell inner membrane</keyword>
<dbReference type="InterPro" id="IPR049031">
    <property type="entry name" value="T2SSK_SAM-like_1st"/>
</dbReference>
<dbReference type="OrthoDB" id="7226260at2"/>
<keyword evidence="7" id="KW-0653">Protein transport</keyword>
<dbReference type="AlphaFoldDB" id="A0A4V3A996"/>
<evidence type="ECO:0000256" key="6">
    <source>
        <dbReference type="ARBA" id="ARBA00022692"/>
    </source>
</evidence>
<name>A0A4V3A996_9PROT</name>
<keyword evidence="8 11" id="KW-1133">Transmembrane helix</keyword>
<evidence type="ECO:0000259" key="12">
    <source>
        <dbReference type="Pfam" id="PF21687"/>
    </source>
</evidence>
<reference evidence="13 14" key="1">
    <citation type="journal article" date="2016" name="J. Microbiol.">
        <title>Dankookia rubra gen. nov., sp. nov., an alphaproteobacterium isolated from sediment of a shallow stream.</title>
        <authorList>
            <person name="Kim W.H."/>
            <person name="Kim D.H."/>
            <person name="Kang K."/>
            <person name="Ahn T.Y."/>
        </authorList>
    </citation>
    <scope>NUCLEOTIDE SEQUENCE [LARGE SCALE GENOMIC DNA]</scope>
    <source>
        <strain evidence="13 14">JCM30602</strain>
    </source>
</reference>
<keyword evidence="4" id="KW-1003">Cell membrane</keyword>
<dbReference type="PANTHER" id="PTHR38831">
    <property type="entry name" value="TYPE II SECRETION SYSTEM PROTEIN K"/>
    <property type="match status" value="1"/>
</dbReference>
<dbReference type="SUPFAM" id="SSF158544">
    <property type="entry name" value="GspK insert domain-like"/>
    <property type="match status" value="1"/>
</dbReference>
<dbReference type="PANTHER" id="PTHR38831:SF2">
    <property type="entry name" value="TYPE II SECRETION SYSTEM PROTEIN K"/>
    <property type="match status" value="1"/>
</dbReference>
<keyword evidence="3" id="KW-0813">Transport</keyword>
<evidence type="ECO:0000256" key="4">
    <source>
        <dbReference type="ARBA" id="ARBA00022475"/>
    </source>
</evidence>
<dbReference type="Proteomes" id="UP000295096">
    <property type="component" value="Unassembled WGS sequence"/>
</dbReference>
<dbReference type="GO" id="GO:0005886">
    <property type="term" value="C:plasma membrane"/>
    <property type="evidence" value="ECO:0007669"/>
    <property type="project" value="UniProtKB-SubCell"/>
</dbReference>
<dbReference type="InterPro" id="IPR005628">
    <property type="entry name" value="GspK"/>
</dbReference>
<dbReference type="RefSeq" id="WP_133292732.1">
    <property type="nucleotide sequence ID" value="NZ_SMSJ01000121.1"/>
</dbReference>
<evidence type="ECO:0000256" key="2">
    <source>
        <dbReference type="ARBA" id="ARBA00007246"/>
    </source>
</evidence>
<dbReference type="Gene3D" id="1.10.40.60">
    <property type="entry name" value="EpsJ-like"/>
    <property type="match status" value="1"/>
</dbReference>
<comment type="subcellular location">
    <subcellularLocation>
        <location evidence="1">Cell inner membrane</location>
    </subcellularLocation>
</comment>
<evidence type="ECO:0000256" key="10">
    <source>
        <dbReference type="SAM" id="MobiDB-lite"/>
    </source>
</evidence>
<keyword evidence="6 11" id="KW-0812">Transmembrane</keyword>
<dbReference type="Pfam" id="PF21687">
    <property type="entry name" value="T2SSK_1st"/>
    <property type="match status" value="1"/>
</dbReference>
<evidence type="ECO:0000256" key="1">
    <source>
        <dbReference type="ARBA" id="ARBA00004533"/>
    </source>
</evidence>
<evidence type="ECO:0000256" key="11">
    <source>
        <dbReference type="SAM" id="Phobius"/>
    </source>
</evidence>
<dbReference type="EMBL" id="SMSJ01000121">
    <property type="protein sequence ID" value="TDH58435.1"/>
    <property type="molecule type" value="Genomic_DNA"/>
</dbReference>
<organism evidence="13 14">
    <name type="scientific">Dankookia rubra</name>
    <dbReference type="NCBI Taxonomy" id="1442381"/>
    <lineage>
        <taxon>Bacteria</taxon>
        <taxon>Pseudomonadati</taxon>
        <taxon>Pseudomonadota</taxon>
        <taxon>Alphaproteobacteria</taxon>
        <taxon>Acetobacterales</taxon>
        <taxon>Roseomonadaceae</taxon>
        <taxon>Dankookia</taxon>
    </lineage>
</organism>
<keyword evidence="14" id="KW-1185">Reference proteome</keyword>
<comment type="similarity">
    <text evidence="2">Belongs to the GSP K family.</text>
</comment>
<evidence type="ECO:0000313" key="13">
    <source>
        <dbReference type="EMBL" id="TDH58435.1"/>
    </source>
</evidence>
<evidence type="ECO:0000256" key="5">
    <source>
        <dbReference type="ARBA" id="ARBA00022519"/>
    </source>
</evidence>
<gene>
    <name evidence="13" type="ORF">E2C06_32590</name>
</gene>
<evidence type="ECO:0000313" key="14">
    <source>
        <dbReference type="Proteomes" id="UP000295096"/>
    </source>
</evidence>
<evidence type="ECO:0000256" key="3">
    <source>
        <dbReference type="ARBA" id="ARBA00022448"/>
    </source>
</evidence>